<dbReference type="EMBL" id="JARZHI010000002">
    <property type="protein sequence ID" value="MDI1428359.1"/>
    <property type="molecule type" value="Genomic_DNA"/>
</dbReference>
<accession>A0ABT6NJ88</accession>
<gene>
    <name evidence="2" type="ORF">QHF89_02615</name>
</gene>
<evidence type="ECO:0000313" key="3">
    <source>
        <dbReference type="Proteomes" id="UP001160301"/>
    </source>
</evidence>
<evidence type="ECO:0000313" key="2">
    <source>
        <dbReference type="EMBL" id="MDI1428359.1"/>
    </source>
</evidence>
<sequence>MKREKRLTKRERKALAPPRPAAQTQTHTHTHHIHCIACGRHLEPEEMQTGEAVMLRCLHGSTFPSCSGCRARSTELLAEHDRTGQAVRTASAWH</sequence>
<protein>
    <submittedName>
        <fullName evidence="2">Uncharacterized protein</fullName>
    </submittedName>
</protein>
<organism evidence="2 3">
    <name type="scientific">Polyangium sorediatum</name>
    <dbReference type="NCBI Taxonomy" id="889274"/>
    <lineage>
        <taxon>Bacteria</taxon>
        <taxon>Pseudomonadati</taxon>
        <taxon>Myxococcota</taxon>
        <taxon>Polyangia</taxon>
        <taxon>Polyangiales</taxon>
        <taxon>Polyangiaceae</taxon>
        <taxon>Polyangium</taxon>
    </lineage>
</organism>
<feature type="compositionally biased region" description="Basic residues" evidence="1">
    <location>
        <begin position="1"/>
        <end position="12"/>
    </location>
</feature>
<proteinExistence type="predicted"/>
<reference evidence="2 3" key="1">
    <citation type="submission" date="2023-04" db="EMBL/GenBank/DDBJ databases">
        <title>The genome sequence of Polyangium sorediatum DSM14670.</title>
        <authorList>
            <person name="Zhang X."/>
        </authorList>
    </citation>
    <scope>NUCLEOTIDE SEQUENCE [LARGE SCALE GENOMIC DNA]</scope>
    <source>
        <strain evidence="2 3">DSM 14670</strain>
    </source>
</reference>
<comment type="caution">
    <text evidence="2">The sequence shown here is derived from an EMBL/GenBank/DDBJ whole genome shotgun (WGS) entry which is preliminary data.</text>
</comment>
<name>A0ABT6NJ88_9BACT</name>
<feature type="region of interest" description="Disordered" evidence="1">
    <location>
        <begin position="1"/>
        <end position="30"/>
    </location>
</feature>
<keyword evidence="3" id="KW-1185">Reference proteome</keyword>
<evidence type="ECO:0000256" key="1">
    <source>
        <dbReference type="SAM" id="MobiDB-lite"/>
    </source>
</evidence>
<dbReference type="Proteomes" id="UP001160301">
    <property type="component" value="Unassembled WGS sequence"/>
</dbReference>
<dbReference type="RefSeq" id="WP_136966203.1">
    <property type="nucleotide sequence ID" value="NZ_JARZHI010000002.1"/>
</dbReference>